<dbReference type="Proteomes" id="UP000215914">
    <property type="component" value="Chromosome 14"/>
</dbReference>
<reference evidence="1" key="3">
    <citation type="submission" date="2020-06" db="EMBL/GenBank/DDBJ databases">
        <title>Helianthus annuus Genome sequencing and assembly Release 2.</title>
        <authorList>
            <person name="Gouzy J."/>
            <person name="Langlade N."/>
            <person name="Munos S."/>
        </authorList>
    </citation>
    <scope>NUCLEOTIDE SEQUENCE</scope>
    <source>
        <tissue evidence="1">Leaves</tissue>
    </source>
</reference>
<sequence>MFNLLYCTLNQNRKWEHQHTLPSRLYLVKNMMTRWMKLYECLYTLVTSKPNLYHVISPLEVYALDMSPQRYLLIEHHSRYDSL</sequence>
<reference evidence="1 3" key="1">
    <citation type="journal article" date="2017" name="Nature">
        <title>The sunflower genome provides insights into oil metabolism, flowering and Asterid evolution.</title>
        <authorList>
            <person name="Badouin H."/>
            <person name="Gouzy J."/>
            <person name="Grassa C.J."/>
            <person name="Murat F."/>
            <person name="Staton S.E."/>
            <person name="Cottret L."/>
            <person name="Lelandais-Briere C."/>
            <person name="Owens G.L."/>
            <person name="Carrere S."/>
            <person name="Mayjonade B."/>
            <person name="Legrand L."/>
            <person name="Gill N."/>
            <person name="Kane N.C."/>
            <person name="Bowers J.E."/>
            <person name="Hubner S."/>
            <person name="Bellec A."/>
            <person name="Berard A."/>
            <person name="Berges H."/>
            <person name="Blanchet N."/>
            <person name="Boniface M.C."/>
            <person name="Brunel D."/>
            <person name="Catrice O."/>
            <person name="Chaidir N."/>
            <person name="Claudel C."/>
            <person name="Donnadieu C."/>
            <person name="Faraut T."/>
            <person name="Fievet G."/>
            <person name="Helmstetter N."/>
            <person name="King M."/>
            <person name="Knapp S.J."/>
            <person name="Lai Z."/>
            <person name="Le Paslier M.C."/>
            <person name="Lippi Y."/>
            <person name="Lorenzon L."/>
            <person name="Mandel J.R."/>
            <person name="Marage G."/>
            <person name="Marchand G."/>
            <person name="Marquand E."/>
            <person name="Bret-Mestries E."/>
            <person name="Morien E."/>
            <person name="Nambeesan S."/>
            <person name="Nguyen T."/>
            <person name="Pegot-Espagnet P."/>
            <person name="Pouilly N."/>
            <person name="Raftis F."/>
            <person name="Sallet E."/>
            <person name="Schiex T."/>
            <person name="Thomas J."/>
            <person name="Vandecasteele C."/>
            <person name="Vares D."/>
            <person name="Vear F."/>
            <person name="Vautrin S."/>
            <person name="Crespi M."/>
            <person name="Mangin B."/>
            <person name="Burke J.M."/>
            <person name="Salse J."/>
            <person name="Munos S."/>
            <person name="Vincourt P."/>
            <person name="Rieseberg L.H."/>
            <person name="Langlade N.B."/>
        </authorList>
    </citation>
    <scope>NUCLEOTIDE SEQUENCE [LARGE SCALE GENOMIC DNA]</scope>
    <source>
        <strain evidence="3">cv. SF193</strain>
        <tissue evidence="1">Leaves</tissue>
    </source>
</reference>
<organism evidence="2 3">
    <name type="scientific">Helianthus annuus</name>
    <name type="common">Common sunflower</name>
    <dbReference type="NCBI Taxonomy" id="4232"/>
    <lineage>
        <taxon>Eukaryota</taxon>
        <taxon>Viridiplantae</taxon>
        <taxon>Streptophyta</taxon>
        <taxon>Embryophyta</taxon>
        <taxon>Tracheophyta</taxon>
        <taxon>Spermatophyta</taxon>
        <taxon>Magnoliopsida</taxon>
        <taxon>eudicotyledons</taxon>
        <taxon>Gunneridae</taxon>
        <taxon>Pentapetalae</taxon>
        <taxon>asterids</taxon>
        <taxon>campanulids</taxon>
        <taxon>Asterales</taxon>
        <taxon>Asteraceae</taxon>
        <taxon>Asteroideae</taxon>
        <taxon>Heliantheae alliance</taxon>
        <taxon>Heliantheae</taxon>
        <taxon>Helianthus</taxon>
    </lineage>
</organism>
<gene>
    <name evidence="2" type="ORF">HannXRQ_Chr14g0449231</name>
    <name evidence="1" type="ORF">HanXRQr2_Chr14g0653011</name>
</gene>
<proteinExistence type="predicted"/>
<name>A0A251SIW0_HELAN</name>
<dbReference type="Gramene" id="mRNA:HanXRQr2_Chr14g0653011">
    <property type="protein sequence ID" value="mRNA:HanXRQr2_Chr14g0653011"/>
    <property type="gene ID" value="HanXRQr2_Chr14g0653011"/>
</dbReference>
<protein>
    <submittedName>
        <fullName evidence="2">Uncharacterized protein</fullName>
    </submittedName>
</protein>
<keyword evidence="3" id="KW-1185">Reference proteome</keyword>
<evidence type="ECO:0000313" key="1">
    <source>
        <dbReference type="EMBL" id="KAF5769853.1"/>
    </source>
</evidence>
<dbReference type="EMBL" id="CM007903">
    <property type="protein sequence ID" value="OTF98769.1"/>
    <property type="molecule type" value="Genomic_DNA"/>
</dbReference>
<dbReference type="InParanoid" id="A0A251SIW0"/>
<dbReference type="AlphaFoldDB" id="A0A251SIW0"/>
<evidence type="ECO:0000313" key="2">
    <source>
        <dbReference type="EMBL" id="OTF98769.1"/>
    </source>
</evidence>
<accession>A0A251SIW0</accession>
<evidence type="ECO:0000313" key="3">
    <source>
        <dbReference type="Proteomes" id="UP000215914"/>
    </source>
</evidence>
<reference evidence="2" key="2">
    <citation type="submission" date="2017-02" db="EMBL/GenBank/DDBJ databases">
        <title>Sunflower complete genome.</title>
        <authorList>
            <person name="Langlade N."/>
            <person name="Munos S."/>
        </authorList>
    </citation>
    <scope>NUCLEOTIDE SEQUENCE [LARGE SCALE GENOMIC DNA]</scope>
    <source>
        <tissue evidence="2">Leaves</tissue>
    </source>
</reference>
<dbReference type="EMBL" id="MNCJ02000329">
    <property type="protein sequence ID" value="KAF5769853.1"/>
    <property type="molecule type" value="Genomic_DNA"/>
</dbReference>